<dbReference type="PANTHER" id="PTHR13887:SF14">
    <property type="entry name" value="DISULFIDE BOND FORMATION PROTEIN D"/>
    <property type="match status" value="1"/>
</dbReference>
<dbReference type="Pfam" id="PF18312">
    <property type="entry name" value="ScsC_N"/>
    <property type="match status" value="1"/>
</dbReference>
<proteinExistence type="predicted"/>
<keyword evidence="3" id="KW-1015">Disulfide bond</keyword>
<protein>
    <submittedName>
        <fullName evidence="7">Outer membrane protein</fullName>
    </submittedName>
</protein>
<keyword evidence="2" id="KW-0560">Oxidoreductase</keyword>
<feature type="domain" description="Thioredoxin" evidence="6">
    <location>
        <begin position="68"/>
        <end position="258"/>
    </location>
</feature>
<dbReference type="STRING" id="631454.N177_1949"/>
<gene>
    <name evidence="7" type="ORF">N177_1949</name>
</gene>
<dbReference type="InterPro" id="IPR017937">
    <property type="entry name" value="Thioredoxin_CS"/>
</dbReference>
<dbReference type="GO" id="GO:0015036">
    <property type="term" value="F:disulfide oxidoreductase activity"/>
    <property type="evidence" value="ECO:0007669"/>
    <property type="project" value="UniProtKB-ARBA"/>
</dbReference>
<evidence type="ECO:0000256" key="2">
    <source>
        <dbReference type="ARBA" id="ARBA00023002"/>
    </source>
</evidence>
<dbReference type="eggNOG" id="COG1651">
    <property type="taxonomic scope" value="Bacteria"/>
</dbReference>
<sequence>MFRPLAPAIALTGALLMLPGPSAEAQTAQEIGPAIERYLGENPDVIGPAVRQYLLDNPEVLEEVITALEAKREAAQADAQSQAVDANREALTSATFDVVAGNPDGDATLVEFFDYNCGYCKRMLPEVVDLIEKDDQLRVVFKEWPVLGEDSADAARVALSVRQVAPDKYFEFHRTLLAHRGRVGKGEALEVAEGLGIDADEIEARMGADEVTAALQENFRLGDALGLRGTPSYVVGDRVFMGAVPREELAEEIDQLRGGG</sequence>
<dbReference type="PANTHER" id="PTHR13887">
    <property type="entry name" value="GLUTATHIONE S-TRANSFERASE KAPPA"/>
    <property type="match status" value="1"/>
</dbReference>
<dbReference type="InterPro" id="IPR001853">
    <property type="entry name" value="DSBA-like_thioredoxin_dom"/>
</dbReference>
<dbReference type="Proteomes" id="UP000017819">
    <property type="component" value="Unassembled WGS sequence"/>
</dbReference>
<dbReference type="SUPFAM" id="SSF52833">
    <property type="entry name" value="Thioredoxin-like"/>
    <property type="match status" value="1"/>
</dbReference>
<dbReference type="CDD" id="cd03023">
    <property type="entry name" value="DsbA_Com1_like"/>
    <property type="match status" value="1"/>
</dbReference>
<dbReference type="Pfam" id="PF01323">
    <property type="entry name" value="DSBA"/>
    <property type="match status" value="1"/>
</dbReference>
<evidence type="ECO:0000313" key="7">
    <source>
        <dbReference type="EMBL" id="ESR25075.1"/>
    </source>
</evidence>
<dbReference type="PROSITE" id="PS51352">
    <property type="entry name" value="THIOREDOXIN_2"/>
    <property type="match status" value="1"/>
</dbReference>
<comment type="caution">
    <text evidence="7">The sequence shown here is derived from an EMBL/GenBank/DDBJ whole genome shotgun (WGS) entry which is preliminary data.</text>
</comment>
<feature type="chain" id="PRO_5004725917" evidence="5">
    <location>
        <begin position="26"/>
        <end position="260"/>
    </location>
</feature>
<keyword evidence="1 5" id="KW-0732">Signal</keyword>
<dbReference type="EMBL" id="AWXZ01000026">
    <property type="protein sequence ID" value="ESR25075.1"/>
    <property type="molecule type" value="Genomic_DNA"/>
</dbReference>
<accession>V4RPF5</accession>
<dbReference type="RefSeq" id="WP_023432089.1">
    <property type="nucleotide sequence ID" value="NZ_AWXZ01000026.1"/>
</dbReference>
<evidence type="ECO:0000256" key="1">
    <source>
        <dbReference type="ARBA" id="ARBA00022729"/>
    </source>
</evidence>
<dbReference type="Gene3D" id="3.40.30.10">
    <property type="entry name" value="Glutaredoxin"/>
    <property type="match status" value="1"/>
</dbReference>
<keyword evidence="4" id="KW-0676">Redox-active center</keyword>
<evidence type="ECO:0000256" key="3">
    <source>
        <dbReference type="ARBA" id="ARBA00023157"/>
    </source>
</evidence>
<dbReference type="InterPro" id="IPR013766">
    <property type="entry name" value="Thioredoxin_domain"/>
</dbReference>
<dbReference type="AlphaFoldDB" id="V4RPF5"/>
<dbReference type="OrthoDB" id="9780147at2"/>
<evidence type="ECO:0000256" key="4">
    <source>
        <dbReference type="ARBA" id="ARBA00023284"/>
    </source>
</evidence>
<evidence type="ECO:0000256" key="5">
    <source>
        <dbReference type="SAM" id="SignalP"/>
    </source>
</evidence>
<dbReference type="PATRIC" id="fig|631454.5.peg.1927"/>
<feature type="signal peptide" evidence="5">
    <location>
        <begin position="1"/>
        <end position="25"/>
    </location>
</feature>
<reference evidence="7 8" key="1">
    <citation type="journal article" date="2014" name="Genome Announc.">
        <title>Draft Genome Sequence of Lutibaculum baratangense Strain AMV1T, Isolated from a Mud Volcano in Andamans, India.</title>
        <authorList>
            <person name="Singh A."/>
            <person name="Sreenivas A."/>
            <person name="Sathyanarayana Reddy G."/>
            <person name="Pinnaka A.K."/>
            <person name="Shivaji S."/>
        </authorList>
    </citation>
    <scope>NUCLEOTIDE SEQUENCE [LARGE SCALE GENOMIC DNA]</scope>
    <source>
        <strain evidence="7 8">AMV1</strain>
    </source>
</reference>
<evidence type="ECO:0000313" key="8">
    <source>
        <dbReference type="Proteomes" id="UP000017819"/>
    </source>
</evidence>
<dbReference type="InterPro" id="IPR036249">
    <property type="entry name" value="Thioredoxin-like_sf"/>
</dbReference>
<evidence type="ECO:0000259" key="6">
    <source>
        <dbReference type="PROSITE" id="PS51352"/>
    </source>
</evidence>
<organism evidence="7 8">
    <name type="scientific">Lutibaculum baratangense AMV1</name>
    <dbReference type="NCBI Taxonomy" id="631454"/>
    <lineage>
        <taxon>Bacteria</taxon>
        <taxon>Pseudomonadati</taxon>
        <taxon>Pseudomonadota</taxon>
        <taxon>Alphaproteobacteria</taxon>
        <taxon>Hyphomicrobiales</taxon>
        <taxon>Tepidamorphaceae</taxon>
        <taxon>Lutibaculum</taxon>
    </lineage>
</organism>
<dbReference type="PROSITE" id="PS00194">
    <property type="entry name" value="THIOREDOXIN_1"/>
    <property type="match status" value="1"/>
</dbReference>
<name>V4RPF5_9HYPH</name>
<keyword evidence="8" id="KW-1185">Reference proteome</keyword>
<dbReference type="InterPro" id="IPR041205">
    <property type="entry name" value="ScsC_N"/>
</dbReference>